<dbReference type="WBParaSite" id="maker-unitig_6826-snap-gene-0.3-mRNA-1">
    <property type="protein sequence ID" value="maker-unitig_6826-snap-gene-0.3-mRNA-1"/>
    <property type="gene ID" value="maker-unitig_6826-snap-gene-0.3"/>
</dbReference>
<organism evidence="1 2">
    <name type="scientific">Macrostomum lignano</name>
    <dbReference type="NCBI Taxonomy" id="282301"/>
    <lineage>
        <taxon>Eukaryota</taxon>
        <taxon>Metazoa</taxon>
        <taxon>Spiralia</taxon>
        <taxon>Lophotrochozoa</taxon>
        <taxon>Platyhelminthes</taxon>
        <taxon>Rhabditophora</taxon>
        <taxon>Macrostomorpha</taxon>
        <taxon>Macrostomida</taxon>
        <taxon>Macrostomidae</taxon>
        <taxon>Macrostomum</taxon>
    </lineage>
</organism>
<sequence>LKLQVAALRPPLRLAADSLVHRLPAGLPGLRCLLTAAPPSSAGESWWRTWSRSTFRLLTRSVRLCTSLRSHQEALLKWLADALHRRGPRGSRLMLLLHIDAHSDMSLPQLDGFPYARLPASWPELGAMVDRNDEFIMVSGDA</sequence>
<name>A0A1I8FTD2_9PLAT</name>
<dbReference type="Proteomes" id="UP000095280">
    <property type="component" value="Unplaced"/>
</dbReference>
<evidence type="ECO:0000313" key="1">
    <source>
        <dbReference type="Proteomes" id="UP000095280"/>
    </source>
</evidence>
<accession>A0A1I8FTD2</accession>
<evidence type="ECO:0000313" key="2">
    <source>
        <dbReference type="WBParaSite" id="maker-unitig_6826-snap-gene-0.3-mRNA-1"/>
    </source>
</evidence>
<proteinExistence type="predicted"/>
<reference evidence="2" key="1">
    <citation type="submission" date="2016-11" db="UniProtKB">
        <authorList>
            <consortium name="WormBaseParasite"/>
        </authorList>
    </citation>
    <scope>IDENTIFICATION</scope>
</reference>
<dbReference type="AlphaFoldDB" id="A0A1I8FTD2"/>
<keyword evidence="1" id="KW-1185">Reference proteome</keyword>
<protein>
    <submittedName>
        <fullName evidence="2">Thioredoxin_14 domain-containing protein</fullName>
    </submittedName>
</protein>